<dbReference type="Pfam" id="PF13405">
    <property type="entry name" value="EF-hand_6"/>
    <property type="match status" value="1"/>
</dbReference>
<keyword evidence="1" id="KW-0106">Calcium</keyword>
<organism evidence="3">
    <name type="scientific">Tetraselmis sp. GSL018</name>
    <dbReference type="NCBI Taxonomy" id="582737"/>
    <lineage>
        <taxon>Eukaryota</taxon>
        <taxon>Viridiplantae</taxon>
        <taxon>Chlorophyta</taxon>
        <taxon>core chlorophytes</taxon>
        <taxon>Chlorodendrophyceae</taxon>
        <taxon>Chlorodendrales</taxon>
        <taxon>Chlorodendraceae</taxon>
        <taxon>Tetraselmis</taxon>
    </lineage>
</organism>
<proteinExistence type="predicted"/>
<evidence type="ECO:0000313" key="3">
    <source>
        <dbReference type="EMBL" id="JAC84079.1"/>
    </source>
</evidence>
<gene>
    <name evidence="3" type="ORF">TSPGSL018_1816</name>
</gene>
<dbReference type="Gene3D" id="1.10.238.10">
    <property type="entry name" value="EF-hand"/>
    <property type="match status" value="1"/>
</dbReference>
<dbReference type="InterPro" id="IPR002048">
    <property type="entry name" value="EF_hand_dom"/>
</dbReference>
<evidence type="ECO:0000259" key="2">
    <source>
        <dbReference type="PROSITE" id="PS50222"/>
    </source>
</evidence>
<dbReference type="SUPFAM" id="SSF47473">
    <property type="entry name" value="EF-hand"/>
    <property type="match status" value="1"/>
</dbReference>
<dbReference type="InterPro" id="IPR011992">
    <property type="entry name" value="EF-hand-dom_pair"/>
</dbReference>
<dbReference type="InterPro" id="IPR018247">
    <property type="entry name" value="EF_Hand_1_Ca_BS"/>
</dbReference>
<protein>
    <recommendedName>
        <fullName evidence="2">EF-hand domain-containing protein</fullName>
    </recommendedName>
</protein>
<dbReference type="EMBL" id="GBEZ01000836">
    <property type="protein sequence ID" value="JAC84079.1"/>
    <property type="molecule type" value="Transcribed_RNA"/>
</dbReference>
<dbReference type="AlphaFoldDB" id="A0A061SM02"/>
<evidence type="ECO:0000256" key="1">
    <source>
        <dbReference type="ARBA" id="ARBA00022837"/>
    </source>
</evidence>
<dbReference type="PROSITE" id="PS00018">
    <property type="entry name" value="EF_HAND_1"/>
    <property type="match status" value="1"/>
</dbReference>
<dbReference type="PROSITE" id="PS50222">
    <property type="entry name" value="EF_HAND_2"/>
    <property type="match status" value="1"/>
</dbReference>
<reference evidence="3" key="1">
    <citation type="submission" date="2014-05" db="EMBL/GenBank/DDBJ databases">
        <title>The transcriptome of the halophilic microalga Tetraselmis sp. GSL018 isolated from the Great Salt Lake, Utah.</title>
        <authorList>
            <person name="Jinkerson R.E."/>
            <person name="D'Adamo S."/>
            <person name="Posewitz M.C."/>
        </authorList>
    </citation>
    <scope>NUCLEOTIDE SEQUENCE</scope>
    <source>
        <strain evidence="3">GSL018</strain>
    </source>
</reference>
<accession>A0A061SM02</accession>
<sequence>MADDILRGQAAVLLGRVERLAELPRIQRCLRRPSRQRSEAEIQLLMNATKEFPVLVRQGPSLHHDLCFALQSLQMRKGESSRFKDTPGAGKAVFIVFSGSFSVYSAAPDGFEPVYRAARVHKSKSDACELSETDLWELFKTLDEDGSGSIDALELLHALQALGVDASEAALGE</sequence>
<dbReference type="GO" id="GO:0005509">
    <property type="term" value="F:calcium ion binding"/>
    <property type="evidence" value="ECO:0007669"/>
    <property type="project" value="InterPro"/>
</dbReference>
<name>A0A061SM02_9CHLO</name>
<dbReference type="Gene3D" id="2.60.120.10">
    <property type="entry name" value="Jelly Rolls"/>
    <property type="match status" value="1"/>
</dbReference>
<dbReference type="InterPro" id="IPR014710">
    <property type="entry name" value="RmlC-like_jellyroll"/>
</dbReference>
<feature type="non-terminal residue" evidence="3">
    <location>
        <position position="173"/>
    </location>
</feature>
<feature type="domain" description="EF-hand" evidence="2">
    <location>
        <begin position="130"/>
        <end position="165"/>
    </location>
</feature>